<proteinExistence type="predicted"/>
<name>A0A1M6WJQ6_9BACL</name>
<reference evidence="2" key="1">
    <citation type="submission" date="2016-11" db="EMBL/GenBank/DDBJ databases">
        <authorList>
            <person name="Varghese N."/>
            <person name="Submissions S."/>
        </authorList>
    </citation>
    <scope>NUCLEOTIDE SEQUENCE [LARGE SCALE GENOMIC DNA]</scope>
    <source>
        <strain evidence="2">USBA-503</strain>
    </source>
</reference>
<dbReference type="STRING" id="1830138.SAMN05443507_12817"/>
<accession>A0A1M6WJQ6</accession>
<dbReference type="EMBL" id="FRAF01000028">
    <property type="protein sequence ID" value="SHK93957.1"/>
    <property type="molecule type" value="Genomic_DNA"/>
</dbReference>
<organism evidence="1 2">
    <name type="scientific">Alicyclobacillus tolerans</name>
    <dbReference type="NCBI Taxonomy" id="90970"/>
    <lineage>
        <taxon>Bacteria</taxon>
        <taxon>Bacillati</taxon>
        <taxon>Bacillota</taxon>
        <taxon>Bacilli</taxon>
        <taxon>Bacillales</taxon>
        <taxon>Alicyclobacillaceae</taxon>
        <taxon>Alicyclobacillus</taxon>
    </lineage>
</organism>
<dbReference type="AlphaFoldDB" id="A0A1M6WJQ6"/>
<gene>
    <name evidence="1" type="ORF">SAMN05443507_12817</name>
</gene>
<sequence>MKSFYCIYCQDLCSIEKNIRIFHTGFIRVEQVDYAMGICWDHRLDEAKEEKFPTTEPLGD</sequence>
<evidence type="ECO:0000313" key="2">
    <source>
        <dbReference type="Proteomes" id="UP000184016"/>
    </source>
</evidence>
<protein>
    <submittedName>
        <fullName evidence="1">Uncharacterized protein</fullName>
    </submittedName>
</protein>
<dbReference type="Proteomes" id="UP000184016">
    <property type="component" value="Unassembled WGS sequence"/>
</dbReference>
<keyword evidence="2" id="KW-1185">Reference proteome</keyword>
<evidence type="ECO:0000313" key="1">
    <source>
        <dbReference type="EMBL" id="SHK93957.1"/>
    </source>
</evidence>